<keyword evidence="17" id="KW-0614">Plasmid</keyword>
<evidence type="ECO:0000256" key="12">
    <source>
        <dbReference type="ARBA" id="ARBA00022977"/>
    </source>
</evidence>
<evidence type="ECO:0000256" key="4">
    <source>
        <dbReference type="ARBA" id="ARBA00009879"/>
    </source>
</evidence>
<evidence type="ECO:0000256" key="11">
    <source>
        <dbReference type="ARBA" id="ARBA00022840"/>
    </source>
</evidence>
<accession>A0A976RQK4</accession>
<evidence type="ECO:0000256" key="5">
    <source>
        <dbReference type="ARBA" id="ARBA00012135"/>
    </source>
</evidence>
<evidence type="ECO:0000313" key="17">
    <source>
        <dbReference type="EMBL" id="UQS85998.1"/>
    </source>
</evidence>
<dbReference type="EMBL" id="CP093360">
    <property type="protein sequence ID" value="UQS85998.1"/>
    <property type="molecule type" value="Genomic_DNA"/>
</dbReference>
<gene>
    <name evidence="17" type="primary">thiD</name>
    <name evidence="17" type="ORF">MOO44_01380</name>
</gene>
<evidence type="ECO:0000256" key="2">
    <source>
        <dbReference type="ARBA" id="ARBA00000565"/>
    </source>
</evidence>
<reference evidence="17" key="1">
    <citation type="journal article" date="2022" name="Int. J. Syst. Evol. Microbiol.">
        <title>Apilactobacillus apisilvae sp. nov., Nicolia spurrieriana gen. nov. sp. nov., Bombilactobacillus folatiphilus sp. nov. and Bombilactobacillus thymidiniphilus sp. nov., four new lactic acid bacterial isolates from stingless bees Tetragonula carbonaria and Austroplebeia australis.</title>
        <authorList>
            <person name="Oliphant S.A."/>
            <person name="Watson-Haigh N.S."/>
            <person name="Sumby K.M."/>
            <person name="Gardner J."/>
            <person name="Groom S."/>
            <person name="Jiranek V."/>
        </authorList>
    </citation>
    <scope>NUCLEOTIDE SEQUENCE</scope>
    <source>
        <strain evidence="17">SGEP1_A5</strain>
    </source>
</reference>
<evidence type="ECO:0000313" key="18">
    <source>
        <dbReference type="Proteomes" id="UP000831181"/>
    </source>
</evidence>
<dbReference type="Proteomes" id="UP000831181">
    <property type="component" value="Plasmid p1unnamed"/>
</dbReference>
<keyword evidence="18" id="KW-1185">Reference proteome</keyword>
<evidence type="ECO:0000256" key="3">
    <source>
        <dbReference type="ARBA" id="ARBA00004769"/>
    </source>
</evidence>
<keyword evidence="12" id="KW-0784">Thiamine biosynthesis</keyword>
<dbReference type="FunFam" id="3.40.1190.20:FF:000003">
    <property type="entry name" value="Phosphomethylpyrimidine kinase ThiD"/>
    <property type="match status" value="1"/>
</dbReference>
<dbReference type="PANTHER" id="PTHR20858">
    <property type="entry name" value="PHOSPHOMETHYLPYRIMIDINE KINASE"/>
    <property type="match status" value="1"/>
</dbReference>
<evidence type="ECO:0000256" key="1">
    <source>
        <dbReference type="ARBA" id="ARBA00000151"/>
    </source>
</evidence>
<geneLocation type="plasmid" evidence="17 18">
    <name>p1unnamed</name>
</geneLocation>
<dbReference type="GO" id="GO:0005829">
    <property type="term" value="C:cytosol"/>
    <property type="evidence" value="ECO:0007669"/>
    <property type="project" value="TreeGrafter"/>
</dbReference>
<proteinExistence type="inferred from homology"/>
<sequence length="272" mass="29807">MELMNQFPQALTIAGIDSDGGGGMPIDLKTMMAMHVYGLSVITTTVAANSYGIIDSHALPIAFIENEFKALTADYQIRACKTGLLDSKALINTVVANYQRHDMGYLVVDPVILAKTGEVLLTPDEIDTLKERLIPLATVITPNYYEAEKLTGMQINDQHQMVVAAQKLRQLGCLNVMIKGRHDQNGEKQDEVSDLLLLESGEQVWLTGPYFQTNRKNGTGDALSAAITAELAKGRSVEQAVRTAKTYVDQTIKNEIIVGHKYGPINNWAGQE</sequence>
<keyword evidence="11" id="KW-0067">ATP-binding</keyword>
<dbReference type="CDD" id="cd01169">
    <property type="entry name" value="HMPP_kinase"/>
    <property type="match status" value="1"/>
</dbReference>
<evidence type="ECO:0000256" key="15">
    <source>
        <dbReference type="ARBA" id="ARBA00043176"/>
    </source>
</evidence>
<keyword evidence="8 17" id="KW-0808">Transferase</keyword>
<protein>
    <recommendedName>
        <fullName evidence="7">Hydroxymethylpyrimidine/phosphomethylpyrimidine kinase</fullName>
        <ecNumber evidence="5">2.7.1.49</ecNumber>
        <ecNumber evidence="6">2.7.4.7</ecNumber>
    </recommendedName>
    <alternativeName>
        <fullName evidence="14">Hydroxymethylpyrimidine kinase</fullName>
    </alternativeName>
    <alternativeName>
        <fullName evidence="15">Hydroxymethylpyrimidine phosphate kinase</fullName>
    </alternativeName>
</protein>
<dbReference type="InterPro" id="IPR029056">
    <property type="entry name" value="Ribokinase-like"/>
</dbReference>
<comment type="catalytic activity">
    <reaction evidence="1">
        <text>4-amino-5-hydroxymethyl-2-methylpyrimidine + ATP = 4-amino-2-methyl-5-(phosphooxymethyl)pyrimidine + ADP + H(+)</text>
        <dbReference type="Rhea" id="RHEA:23096"/>
        <dbReference type="ChEBI" id="CHEBI:15378"/>
        <dbReference type="ChEBI" id="CHEBI:16892"/>
        <dbReference type="ChEBI" id="CHEBI:30616"/>
        <dbReference type="ChEBI" id="CHEBI:58354"/>
        <dbReference type="ChEBI" id="CHEBI:456216"/>
        <dbReference type="EC" id="2.7.1.49"/>
    </reaction>
</comment>
<comment type="catalytic activity">
    <reaction evidence="2">
        <text>4-amino-2-methyl-5-(phosphooxymethyl)pyrimidine + ATP = 4-amino-2-methyl-5-(diphosphooxymethyl)pyrimidine + ADP</text>
        <dbReference type="Rhea" id="RHEA:19893"/>
        <dbReference type="ChEBI" id="CHEBI:30616"/>
        <dbReference type="ChEBI" id="CHEBI:57841"/>
        <dbReference type="ChEBI" id="CHEBI:58354"/>
        <dbReference type="ChEBI" id="CHEBI:456216"/>
        <dbReference type="EC" id="2.7.4.7"/>
    </reaction>
</comment>
<keyword evidence="9" id="KW-0547">Nucleotide-binding</keyword>
<keyword evidence="10 17" id="KW-0418">Kinase</keyword>
<organism evidence="17 18">
    <name type="scientific">Nicoliella spurrieriana</name>
    <dbReference type="NCBI Taxonomy" id="2925830"/>
    <lineage>
        <taxon>Bacteria</taxon>
        <taxon>Bacillati</taxon>
        <taxon>Bacillota</taxon>
        <taxon>Bacilli</taxon>
        <taxon>Lactobacillales</taxon>
        <taxon>Lactobacillaceae</taxon>
        <taxon>Nicoliella</taxon>
    </lineage>
</organism>
<dbReference type="EC" id="2.7.1.49" evidence="5"/>
<dbReference type="Pfam" id="PF08543">
    <property type="entry name" value="Phos_pyr_kin"/>
    <property type="match status" value="1"/>
</dbReference>
<evidence type="ECO:0000256" key="14">
    <source>
        <dbReference type="ARBA" id="ARBA00042102"/>
    </source>
</evidence>
<dbReference type="EC" id="2.7.4.7" evidence="6"/>
<dbReference type="InterPro" id="IPR004399">
    <property type="entry name" value="HMP/HMP-P_kinase_dom"/>
</dbReference>
<name>A0A976RQK4_9LACO</name>
<dbReference type="Gene3D" id="3.40.1190.20">
    <property type="match status" value="1"/>
</dbReference>
<dbReference type="GO" id="GO:0005524">
    <property type="term" value="F:ATP binding"/>
    <property type="evidence" value="ECO:0007669"/>
    <property type="project" value="UniProtKB-KW"/>
</dbReference>
<dbReference type="GO" id="GO:0008902">
    <property type="term" value="F:hydroxymethylpyrimidine kinase activity"/>
    <property type="evidence" value="ECO:0007669"/>
    <property type="project" value="UniProtKB-EC"/>
</dbReference>
<evidence type="ECO:0000259" key="16">
    <source>
        <dbReference type="Pfam" id="PF08543"/>
    </source>
</evidence>
<evidence type="ECO:0000256" key="7">
    <source>
        <dbReference type="ARBA" id="ARBA00019161"/>
    </source>
</evidence>
<comment type="pathway">
    <text evidence="13">Cofactor biosynthesis; thiamine diphosphate biosynthesis; 4-amino-2-methyl-5-diphosphomethylpyrimidine from 5-amino-1-(5-phospho-D-ribosyl)imidazole: step 2/3.</text>
</comment>
<dbReference type="KEGG" id="lbe:MOO44_01380"/>
<evidence type="ECO:0000256" key="13">
    <source>
        <dbReference type="ARBA" id="ARBA00037917"/>
    </source>
</evidence>
<dbReference type="NCBIfam" id="TIGR00097">
    <property type="entry name" value="HMP-P_kinase"/>
    <property type="match status" value="1"/>
</dbReference>
<dbReference type="PANTHER" id="PTHR20858:SF17">
    <property type="entry name" value="HYDROXYMETHYLPYRIMIDINE_PHOSPHOMETHYLPYRIMIDINE KINASE THI20-RELATED"/>
    <property type="match status" value="1"/>
</dbReference>
<evidence type="ECO:0000256" key="10">
    <source>
        <dbReference type="ARBA" id="ARBA00022777"/>
    </source>
</evidence>
<dbReference type="SUPFAM" id="SSF53613">
    <property type="entry name" value="Ribokinase-like"/>
    <property type="match status" value="1"/>
</dbReference>
<evidence type="ECO:0000256" key="8">
    <source>
        <dbReference type="ARBA" id="ARBA00022679"/>
    </source>
</evidence>
<feature type="domain" description="Pyridoxamine kinase/Phosphomethylpyrimidine kinase" evidence="16">
    <location>
        <begin position="17"/>
        <end position="266"/>
    </location>
</feature>
<dbReference type="GO" id="GO:0009228">
    <property type="term" value="P:thiamine biosynthetic process"/>
    <property type="evidence" value="ECO:0007669"/>
    <property type="project" value="UniProtKB-KW"/>
</dbReference>
<evidence type="ECO:0000256" key="6">
    <source>
        <dbReference type="ARBA" id="ARBA00012963"/>
    </source>
</evidence>
<dbReference type="GO" id="GO:0008972">
    <property type="term" value="F:phosphomethylpyrimidine kinase activity"/>
    <property type="evidence" value="ECO:0007669"/>
    <property type="project" value="UniProtKB-EC"/>
</dbReference>
<comment type="pathway">
    <text evidence="3">Cofactor biosynthesis; thiamine diphosphate biosynthesis; 4-amino-2-methyl-5-diphosphomethylpyrimidine from 5-amino-1-(5-phospho-D-ribosyl)imidazole: step 3/3.</text>
</comment>
<evidence type="ECO:0000256" key="9">
    <source>
        <dbReference type="ARBA" id="ARBA00022741"/>
    </source>
</evidence>
<dbReference type="InterPro" id="IPR013749">
    <property type="entry name" value="PM/HMP-P_kinase-1"/>
</dbReference>
<dbReference type="AlphaFoldDB" id="A0A976RQK4"/>
<comment type="similarity">
    <text evidence="4">Belongs to the ThiD family.</text>
</comment>